<feature type="signal peptide" evidence="1">
    <location>
        <begin position="1"/>
        <end position="27"/>
    </location>
</feature>
<evidence type="ECO:0000313" key="2">
    <source>
        <dbReference type="EMBL" id="MCY1073041.1"/>
    </source>
</evidence>
<dbReference type="Proteomes" id="UP001207654">
    <property type="component" value="Unassembled WGS sequence"/>
</dbReference>
<reference evidence="2 3" key="1">
    <citation type="submission" date="2022-11" db="EMBL/GenBank/DDBJ databases">
        <title>Minimal conservation of predation-associated metabolite biosynthetic gene clusters underscores biosynthetic potential of Myxococcota including descriptions for ten novel species: Archangium lansinium sp. nov., Myxococcus landrumus sp. nov., Nannocystis bai.</title>
        <authorList>
            <person name="Ahearne A."/>
            <person name="Stevens C."/>
            <person name="Phillips K."/>
        </authorList>
    </citation>
    <scope>NUCLEOTIDE SEQUENCE [LARGE SCALE GENOMIC DNA]</scope>
    <source>
        <strain evidence="2 3">MIWBW</strain>
    </source>
</reference>
<proteinExistence type="predicted"/>
<protein>
    <submittedName>
        <fullName evidence="2">Uncharacterized protein</fullName>
    </submittedName>
</protein>
<name>A0ABT3ZVD1_9BACT</name>
<evidence type="ECO:0000313" key="3">
    <source>
        <dbReference type="Proteomes" id="UP001207654"/>
    </source>
</evidence>
<keyword evidence="1" id="KW-0732">Signal</keyword>
<dbReference type="RefSeq" id="WP_267532059.1">
    <property type="nucleotide sequence ID" value="NZ_JAPNKA010000001.1"/>
</dbReference>
<accession>A0ABT3ZVD1</accession>
<comment type="caution">
    <text evidence="2">The sequence shown here is derived from an EMBL/GenBank/DDBJ whole genome shotgun (WGS) entry which is preliminary data.</text>
</comment>
<dbReference type="EMBL" id="JAPNKA010000001">
    <property type="protein sequence ID" value="MCY1073041.1"/>
    <property type="molecule type" value="Genomic_DNA"/>
</dbReference>
<evidence type="ECO:0000256" key="1">
    <source>
        <dbReference type="SAM" id="SignalP"/>
    </source>
</evidence>
<feature type="chain" id="PRO_5045292430" evidence="1">
    <location>
        <begin position="28"/>
        <end position="135"/>
    </location>
</feature>
<gene>
    <name evidence="2" type="ORF">OV287_00965</name>
</gene>
<keyword evidence="3" id="KW-1185">Reference proteome</keyword>
<sequence>MRRYSNLSATMAAMIAATVIVVPSAHAEEFLFGWISRDSPRGGYSDVEVYMTSGTSGFMQVCDSGAPDGLRAVGILEWGSYSKEVQDAGGSNGLCETEDVSFPRDGSGIRVTVWSCLRNGATGVLQYCDSNFIFM</sequence>
<organism evidence="2 3">
    <name type="scientific">Archangium lansingense</name>
    <dbReference type="NCBI Taxonomy" id="2995310"/>
    <lineage>
        <taxon>Bacteria</taxon>
        <taxon>Pseudomonadati</taxon>
        <taxon>Myxococcota</taxon>
        <taxon>Myxococcia</taxon>
        <taxon>Myxococcales</taxon>
        <taxon>Cystobacterineae</taxon>
        <taxon>Archangiaceae</taxon>
        <taxon>Archangium</taxon>
    </lineage>
</organism>